<organism evidence="2 3">
    <name type="scientific">Passalora fulva</name>
    <name type="common">Tomato leaf mold</name>
    <name type="synonym">Cladosporium fulvum</name>
    <dbReference type="NCBI Taxonomy" id="5499"/>
    <lineage>
        <taxon>Eukaryota</taxon>
        <taxon>Fungi</taxon>
        <taxon>Dikarya</taxon>
        <taxon>Ascomycota</taxon>
        <taxon>Pezizomycotina</taxon>
        <taxon>Dothideomycetes</taxon>
        <taxon>Dothideomycetidae</taxon>
        <taxon>Mycosphaerellales</taxon>
        <taxon>Mycosphaerellaceae</taxon>
        <taxon>Fulvia</taxon>
    </lineage>
</organism>
<reference evidence="2" key="1">
    <citation type="submission" date="2021-12" db="EMBL/GenBank/DDBJ databases">
        <authorList>
            <person name="Zaccaron A."/>
            <person name="Stergiopoulos I."/>
        </authorList>
    </citation>
    <scope>NUCLEOTIDE SEQUENCE</scope>
    <source>
        <strain evidence="2">Race5_Kim</strain>
    </source>
</reference>
<dbReference type="SUPFAM" id="SSF55729">
    <property type="entry name" value="Acyl-CoA N-acyltransferases (Nat)"/>
    <property type="match status" value="1"/>
</dbReference>
<keyword evidence="3" id="KW-1185">Reference proteome</keyword>
<dbReference type="AlphaFoldDB" id="A0A9Q8PEL1"/>
<accession>A0A9Q8PEL1</accession>
<feature type="domain" description="N-acetyltransferase" evidence="1">
    <location>
        <begin position="15"/>
        <end position="158"/>
    </location>
</feature>
<dbReference type="OrthoDB" id="5771378at2759"/>
<reference evidence="2" key="2">
    <citation type="journal article" date="2022" name="Microb. Genom.">
        <title>A chromosome-scale genome assembly of the tomato pathogen Cladosporium fulvum reveals a compartmentalized genome architecture and the presence of a dispensable chromosome.</title>
        <authorList>
            <person name="Zaccaron A.Z."/>
            <person name="Chen L.H."/>
            <person name="Samaras A."/>
            <person name="Stergiopoulos I."/>
        </authorList>
    </citation>
    <scope>NUCLEOTIDE SEQUENCE</scope>
    <source>
        <strain evidence="2">Race5_Kim</strain>
    </source>
</reference>
<sequence length="346" mass="37881">MAAAPGPILWSNNEYEIRPAKNTDEFRDWWWSSMQTLGWGVGYYDLDTLMNPSIGYVMLLLIEKSSGKPVGHVSAVINTKSTGWVSMFVIDEKHRGKGLGRKLLKAAEADFDRCGTKIRGLDGVAEQKPTYERRKFVSSPLGKVKQLVRPSVAKVPIAESSPSGGLINICKVPRSLLAQSDEVNTGFRRPALWSDEHLFNRKDIHGVALVTREDPADLEDLRAWAVARRYAGGIKIGPVYASDKESAKAVLTATMKLATPEAIKQVEMPNSASNRWSIAEVTNEASLAAEVWGGNSEAVELFEELGWVSAGYEYYRMWHDGKAPVAQSAGGASLRGAYAMFDAATG</sequence>
<dbReference type="Pfam" id="PF00583">
    <property type="entry name" value="Acetyltransf_1"/>
    <property type="match status" value="1"/>
</dbReference>
<dbReference type="CDD" id="cd04301">
    <property type="entry name" value="NAT_SF"/>
    <property type="match status" value="1"/>
</dbReference>
<dbReference type="PANTHER" id="PTHR47237:SF1">
    <property type="entry name" value="SLL0310 PROTEIN"/>
    <property type="match status" value="1"/>
</dbReference>
<dbReference type="InterPro" id="IPR016181">
    <property type="entry name" value="Acyl_CoA_acyltransferase"/>
</dbReference>
<dbReference type="Gene3D" id="3.40.630.30">
    <property type="match status" value="1"/>
</dbReference>
<dbReference type="GO" id="GO:0016747">
    <property type="term" value="F:acyltransferase activity, transferring groups other than amino-acyl groups"/>
    <property type="evidence" value="ECO:0007669"/>
    <property type="project" value="InterPro"/>
</dbReference>
<gene>
    <name evidence="2" type="ORF">CLAFUR5_11322</name>
</gene>
<dbReference type="Proteomes" id="UP000756132">
    <property type="component" value="Chromosome 8"/>
</dbReference>
<dbReference type="GeneID" id="71991200"/>
<dbReference type="PANTHER" id="PTHR47237">
    <property type="entry name" value="SLL0310 PROTEIN"/>
    <property type="match status" value="1"/>
</dbReference>
<dbReference type="KEGG" id="ffu:CLAFUR5_11322"/>
<dbReference type="EMBL" id="CP090170">
    <property type="protein sequence ID" value="UJO21048.1"/>
    <property type="molecule type" value="Genomic_DNA"/>
</dbReference>
<name>A0A9Q8PEL1_PASFU</name>
<dbReference type="OMA" id="DYHRMWL"/>
<dbReference type="RefSeq" id="XP_047765414.1">
    <property type="nucleotide sequence ID" value="XM_047910470.1"/>
</dbReference>
<proteinExistence type="predicted"/>
<evidence type="ECO:0000313" key="3">
    <source>
        <dbReference type="Proteomes" id="UP000756132"/>
    </source>
</evidence>
<dbReference type="InterPro" id="IPR052729">
    <property type="entry name" value="Acyl/Acetyltrans_Enzymes"/>
</dbReference>
<dbReference type="PROSITE" id="PS51186">
    <property type="entry name" value="GNAT"/>
    <property type="match status" value="1"/>
</dbReference>
<evidence type="ECO:0000259" key="1">
    <source>
        <dbReference type="PROSITE" id="PS51186"/>
    </source>
</evidence>
<evidence type="ECO:0000313" key="2">
    <source>
        <dbReference type="EMBL" id="UJO21048.1"/>
    </source>
</evidence>
<protein>
    <recommendedName>
        <fullName evidence="1">N-acetyltransferase domain-containing protein</fullName>
    </recommendedName>
</protein>
<dbReference type="InterPro" id="IPR000182">
    <property type="entry name" value="GNAT_dom"/>
</dbReference>